<dbReference type="AlphaFoldDB" id="A0A7J7RTM2"/>
<dbReference type="EMBL" id="JACAGB010000062">
    <property type="protein sequence ID" value="KAF6279264.1"/>
    <property type="molecule type" value="Genomic_DNA"/>
</dbReference>
<dbReference type="GO" id="GO:0000775">
    <property type="term" value="C:chromosome, centromeric region"/>
    <property type="evidence" value="ECO:0007669"/>
    <property type="project" value="InterPro"/>
</dbReference>
<dbReference type="Proteomes" id="UP000558488">
    <property type="component" value="Unassembled WGS sequence"/>
</dbReference>
<keyword evidence="2" id="KW-1185">Reference proteome</keyword>
<accession>A0A7J7RTM2</accession>
<sequence>MDAEQAEVRVLEAEVQALKRALEELPAPAAATARVRKSFPEIYQSDSEGWETSKDLRSNLGNLESELLFLNTLTGINIRKYSKKTENLVSAELTERRIKKVLQRHKLSGNCHMITFQVEFQILEVQNKDNLSSVITDLNIIMESTAYSELSEFVSRAEERRDLFMFFRSLHFFVEWCEYRKRTFKHFKEKYPAAVRLPEGASSSCMHIRSTSQPGFELVIVWQMHIDEEGQVLPKLDLLTQVPQRALELDQEGAVAAAPRSFRALLGALGVEAALDSLLRLLCAEEPAARSAAPE</sequence>
<evidence type="ECO:0000313" key="2">
    <source>
        <dbReference type="Proteomes" id="UP000558488"/>
    </source>
</evidence>
<dbReference type="OrthoDB" id="5976950at2759"/>
<gene>
    <name evidence="1" type="ORF">mPipKuh1_002623</name>
</gene>
<dbReference type="InterPro" id="IPR027801">
    <property type="entry name" value="CENP-P"/>
</dbReference>
<reference evidence="1 2" key="1">
    <citation type="journal article" date="2020" name="Nature">
        <title>Six reference-quality genomes reveal evolution of bat adaptations.</title>
        <authorList>
            <person name="Jebb D."/>
            <person name="Huang Z."/>
            <person name="Pippel M."/>
            <person name="Hughes G.M."/>
            <person name="Lavrichenko K."/>
            <person name="Devanna P."/>
            <person name="Winkler S."/>
            <person name="Jermiin L.S."/>
            <person name="Skirmuntt E.C."/>
            <person name="Katzourakis A."/>
            <person name="Burkitt-Gray L."/>
            <person name="Ray D.A."/>
            <person name="Sullivan K.A.M."/>
            <person name="Roscito J.G."/>
            <person name="Kirilenko B.M."/>
            <person name="Davalos L.M."/>
            <person name="Corthals A.P."/>
            <person name="Power M.L."/>
            <person name="Jones G."/>
            <person name="Ransome R.D."/>
            <person name="Dechmann D.K.N."/>
            <person name="Locatelli A.G."/>
            <person name="Puechmaille S.J."/>
            <person name="Fedrigo O."/>
            <person name="Jarvis E.D."/>
            <person name="Hiller M."/>
            <person name="Vernes S.C."/>
            <person name="Myers E.W."/>
            <person name="Teeling E.C."/>
        </authorList>
    </citation>
    <scope>NUCLEOTIDE SEQUENCE [LARGE SCALE GENOMIC DNA]</scope>
    <source>
        <strain evidence="1">MPipKuh1</strain>
        <tissue evidence="1">Flight muscle</tissue>
    </source>
</reference>
<protein>
    <submittedName>
        <fullName evidence="1">Centromere protein P</fullName>
    </submittedName>
</protein>
<comment type="caution">
    <text evidence="1">The sequence shown here is derived from an EMBL/GenBank/DDBJ whole genome shotgun (WGS) entry which is preliminary data.</text>
</comment>
<dbReference type="GO" id="GO:0005634">
    <property type="term" value="C:nucleus"/>
    <property type="evidence" value="ECO:0007669"/>
    <property type="project" value="TreeGrafter"/>
</dbReference>
<organism evidence="1 2">
    <name type="scientific">Pipistrellus kuhlii</name>
    <name type="common">Kuhl's pipistrelle</name>
    <dbReference type="NCBI Taxonomy" id="59472"/>
    <lineage>
        <taxon>Eukaryota</taxon>
        <taxon>Metazoa</taxon>
        <taxon>Chordata</taxon>
        <taxon>Craniata</taxon>
        <taxon>Vertebrata</taxon>
        <taxon>Euteleostomi</taxon>
        <taxon>Mammalia</taxon>
        <taxon>Eutheria</taxon>
        <taxon>Laurasiatheria</taxon>
        <taxon>Chiroptera</taxon>
        <taxon>Yangochiroptera</taxon>
        <taxon>Vespertilionidae</taxon>
        <taxon>Pipistrellus</taxon>
    </lineage>
</organism>
<evidence type="ECO:0000313" key="1">
    <source>
        <dbReference type="EMBL" id="KAF6279264.1"/>
    </source>
</evidence>
<dbReference type="PANTHER" id="PTHR28577">
    <property type="entry name" value="CENTROMERE PROTEIN P"/>
    <property type="match status" value="1"/>
</dbReference>
<dbReference type="Pfam" id="PF13096">
    <property type="entry name" value="CENP-P"/>
    <property type="match status" value="1"/>
</dbReference>
<dbReference type="GO" id="GO:0034080">
    <property type="term" value="P:CENP-A containing chromatin assembly"/>
    <property type="evidence" value="ECO:0007669"/>
    <property type="project" value="InterPro"/>
</dbReference>
<name>A0A7J7RTM2_PIPKU</name>
<dbReference type="PANTHER" id="PTHR28577:SF1">
    <property type="entry name" value="CENTROMERE PROTEIN P"/>
    <property type="match status" value="1"/>
</dbReference>
<proteinExistence type="predicted"/>